<dbReference type="PROSITE" id="PS00189">
    <property type="entry name" value="LIPOYL"/>
    <property type="match status" value="1"/>
</dbReference>
<comment type="caution">
    <text evidence="6">The sequence shown here is derived from an EMBL/GenBank/DDBJ whole genome shotgun (WGS) entry which is preliminary data.</text>
</comment>
<dbReference type="GO" id="GO:0005829">
    <property type="term" value="C:cytosol"/>
    <property type="evidence" value="ECO:0007669"/>
    <property type="project" value="TreeGrafter"/>
</dbReference>
<feature type="domain" description="Lipoyl-binding" evidence="5">
    <location>
        <begin position="29"/>
        <end position="110"/>
    </location>
</feature>
<dbReference type="Gene3D" id="2.40.50.100">
    <property type="match status" value="1"/>
</dbReference>
<dbReference type="NCBIfam" id="TIGR00527">
    <property type="entry name" value="gcvH"/>
    <property type="match status" value="1"/>
</dbReference>
<dbReference type="InterPro" id="IPR000089">
    <property type="entry name" value="Biotin_lipoyl"/>
</dbReference>
<dbReference type="PANTHER" id="PTHR11715:SF3">
    <property type="entry name" value="GLYCINE CLEAVAGE SYSTEM H PROTEIN-RELATED"/>
    <property type="match status" value="1"/>
</dbReference>
<evidence type="ECO:0000256" key="1">
    <source>
        <dbReference type="ARBA" id="ARBA00009249"/>
    </source>
</evidence>
<keyword evidence="7" id="KW-1185">Reference proteome</keyword>
<evidence type="ECO:0000313" key="6">
    <source>
        <dbReference type="EMBL" id="RMM54194.1"/>
    </source>
</evidence>
<dbReference type="GO" id="GO:0005960">
    <property type="term" value="C:glycine cleavage complex"/>
    <property type="evidence" value="ECO:0007669"/>
    <property type="project" value="InterPro"/>
</dbReference>
<comment type="similarity">
    <text evidence="1 3">Belongs to the GcvH family.</text>
</comment>
<comment type="cofactor">
    <cofactor evidence="3">
        <name>(R)-lipoate</name>
        <dbReference type="ChEBI" id="CHEBI:83088"/>
    </cofactor>
    <text evidence="3">Binds 1 lipoyl cofactor covalently.</text>
</comment>
<dbReference type="STRING" id="47879.AXG94_13960"/>
<dbReference type="PROSITE" id="PS50968">
    <property type="entry name" value="BIOTINYL_LIPOYL"/>
    <property type="match status" value="1"/>
</dbReference>
<protein>
    <recommendedName>
        <fullName evidence="3">Glycine cleavage system H protein</fullName>
    </recommendedName>
</protein>
<dbReference type="InterPro" id="IPR002930">
    <property type="entry name" value="GCV_H"/>
</dbReference>
<gene>
    <name evidence="3" type="primary">gcvH</name>
    <name evidence="6" type="ORF">ALQ77_04921</name>
</gene>
<dbReference type="Proteomes" id="UP000270661">
    <property type="component" value="Unassembled WGS sequence"/>
</dbReference>
<dbReference type="HAMAP" id="MF_00272">
    <property type="entry name" value="GcvH"/>
    <property type="match status" value="1"/>
</dbReference>
<dbReference type="SUPFAM" id="SSF51230">
    <property type="entry name" value="Single hybrid motif"/>
    <property type="match status" value="1"/>
</dbReference>
<organism evidence="6 7">
    <name type="scientific">Pseudomonas corrugata</name>
    <dbReference type="NCBI Taxonomy" id="47879"/>
    <lineage>
        <taxon>Bacteria</taxon>
        <taxon>Pseudomonadati</taxon>
        <taxon>Pseudomonadota</taxon>
        <taxon>Gammaproteobacteria</taxon>
        <taxon>Pseudomonadales</taxon>
        <taxon>Pseudomonadaceae</taxon>
        <taxon>Pseudomonas</taxon>
    </lineage>
</organism>
<evidence type="ECO:0000259" key="5">
    <source>
        <dbReference type="PROSITE" id="PS50968"/>
    </source>
</evidence>
<dbReference type="CDD" id="cd06848">
    <property type="entry name" value="GCS_H"/>
    <property type="match status" value="1"/>
</dbReference>
<evidence type="ECO:0000256" key="3">
    <source>
        <dbReference type="HAMAP-Rule" id="MF_00272"/>
    </source>
</evidence>
<evidence type="ECO:0000256" key="4">
    <source>
        <dbReference type="PIRSR" id="PIRSR617453-50"/>
    </source>
</evidence>
<dbReference type="InterPro" id="IPR003016">
    <property type="entry name" value="2-oxoA_DH_lipoyl-BS"/>
</dbReference>
<dbReference type="InterPro" id="IPR017453">
    <property type="entry name" value="GCV_H_sub"/>
</dbReference>
<dbReference type="InterPro" id="IPR033753">
    <property type="entry name" value="GCV_H/Fam206"/>
</dbReference>
<accession>A0A3M3EXR6</accession>
<dbReference type="EMBL" id="RBOJ01000022">
    <property type="protein sequence ID" value="RMM54194.1"/>
    <property type="molecule type" value="Genomic_DNA"/>
</dbReference>
<keyword evidence="2 3" id="KW-0450">Lipoyl</keyword>
<comment type="function">
    <text evidence="3">The glycine cleavage system catalyzes the degradation of glycine. The H protein shuttles the methylamine group of glycine from the P protein to the T protein.</text>
</comment>
<proteinExistence type="inferred from homology"/>
<dbReference type="InterPro" id="IPR011053">
    <property type="entry name" value="Single_hybrid_motif"/>
</dbReference>
<evidence type="ECO:0000256" key="2">
    <source>
        <dbReference type="ARBA" id="ARBA00022823"/>
    </source>
</evidence>
<dbReference type="PANTHER" id="PTHR11715">
    <property type="entry name" value="GLYCINE CLEAVAGE SYSTEM H PROTEIN"/>
    <property type="match status" value="1"/>
</dbReference>
<name>A0A3M3EXR6_9PSED</name>
<dbReference type="GO" id="GO:0009249">
    <property type="term" value="P:protein lipoylation"/>
    <property type="evidence" value="ECO:0007669"/>
    <property type="project" value="TreeGrafter"/>
</dbReference>
<feature type="modified residue" description="N6-lipoyllysine" evidence="3 4">
    <location>
        <position position="70"/>
    </location>
</feature>
<dbReference type="Pfam" id="PF01597">
    <property type="entry name" value="GCV_H"/>
    <property type="match status" value="1"/>
</dbReference>
<dbReference type="NCBIfam" id="NF002270">
    <property type="entry name" value="PRK01202.1"/>
    <property type="match status" value="1"/>
</dbReference>
<reference evidence="6 7" key="1">
    <citation type="submission" date="2018-08" db="EMBL/GenBank/DDBJ databases">
        <title>Recombination of ecologically and evolutionarily significant loci maintains genetic cohesion in the Pseudomonas syringae species complex.</title>
        <authorList>
            <person name="Dillon M."/>
            <person name="Thakur S."/>
            <person name="Almeida R.N.D."/>
            <person name="Weir B.S."/>
            <person name="Guttman D.S."/>
        </authorList>
    </citation>
    <scope>NUCLEOTIDE SEQUENCE [LARGE SCALE GENOMIC DNA]</scope>
    <source>
        <strain evidence="6 7">NCPPB2445</strain>
    </source>
</reference>
<sequence>MRTQNMSDIPAELRFAESHEWARLEADGTVTVGISDHAQEALGDVVFVELPDLGKVFDASETAGVVESVKAASDIYAPVGGEVIAVNEELAGSPELLNSEPYNAWIFKLKPSNAAADLGKLLDAAGYKAAIGE</sequence>
<evidence type="ECO:0000313" key="7">
    <source>
        <dbReference type="Proteomes" id="UP000270661"/>
    </source>
</evidence>
<dbReference type="AlphaFoldDB" id="A0A3M3EXR6"/>
<dbReference type="GO" id="GO:0019464">
    <property type="term" value="P:glycine decarboxylation via glycine cleavage system"/>
    <property type="evidence" value="ECO:0007669"/>
    <property type="project" value="UniProtKB-UniRule"/>
</dbReference>
<comment type="subunit">
    <text evidence="3">The glycine cleavage system is composed of four proteins: P, T, L and H.</text>
</comment>